<dbReference type="EMBL" id="JAJHPV010000009">
    <property type="protein sequence ID" value="MCC6070354.1"/>
    <property type="molecule type" value="Genomic_DNA"/>
</dbReference>
<dbReference type="InterPro" id="IPR036249">
    <property type="entry name" value="Thioredoxin-like_sf"/>
</dbReference>
<evidence type="ECO:0000256" key="1">
    <source>
        <dbReference type="SAM" id="SignalP"/>
    </source>
</evidence>
<feature type="signal peptide" evidence="1">
    <location>
        <begin position="1"/>
        <end position="33"/>
    </location>
</feature>
<comment type="caution">
    <text evidence="3">The sequence shown here is derived from an EMBL/GenBank/DDBJ whole genome shotgun (WGS) entry which is preliminary data.</text>
</comment>
<keyword evidence="4" id="KW-1185">Reference proteome</keyword>
<accession>A0ABS8ISY2</accession>
<sequence length="162" mass="17708">MARHAYAPRAAARACRAAAAALLAAMAWAPAHAMHLMDVQGNLHTLEVHKGKWVVLNVWATWCAPCIKEMPELQALARSRDDVVVLGLAADGDDVARLRQFAQALRVTYPIIAGNDKLMKEFKVQAYPTTMLFNAQGKLVMTRLGQVTKADLDAHLPARAAR</sequence>
<proteinExistence type="predicted"/>
<keyword evidence="1" id="KW-0732">Signal</keyword>
<dbReference type="Pfam" id="PF00578">
    <property type="entry name" value="AhpC-TSA"/>
    <property type="match status" value="1"/>
</dbReference>
<dbReference type="SUPFAM" id="SSF52833">
    <property type="entry name" value="Thioredoxin-like"/>
    <property type="match status" value="1"/>
</dbReference>
<dbReference type="PROSITE" id="PS51352">
    <property type="entry name" value="THIOREDOXIN_2"/>
    <property type="match status" value="1"/>
</dbReference>
<protein>
    <submittedName>
        <fullName evidence="3">TlpA family protein disulfide reductase</fullName>
    </submittedName>
</protein>
<organism evidence="3 4">
    <name type="scientific">Massilia agrisoli</name>
    <dbReference type="NCBI Taxonomy" id="2892444"/>
    <lineage>
        <taxon>Bacteria</taxon>
        <taxon>Pseudomonadati</taxon>
        <taxon>Pseudomonadota</taxon>
        <taxon>Betaproteobacteria</taxon>
        <taxon>Burkholderiales</taxon>
        <taxon>Oxalobacteraceae</taxon>
        <taxon>Telluria group</taxon>
        <taxon>Massilia</taxon>
    </lineage>
</organism>
<dbReference type="RefSeq" id="WP_229431281.1">
    <property type="nucleotide sequence ID" value="NZ_JAJHPV010000009.1"/>
</dbReference>
<gene>
    <name evidence="3" type="ORF">LMJ30_05185</name>
</gene>
<evidence type="ECO:0000259" key="2">
    <source>
        <dbReference type="PROSITE" id="PS51352"/>
    </source>
</evidence>
<dbReference type="PANTHER" id="PTHR42852:SF13">
    <property type="entry name" value="PROTEIN DIPZ"/>
    <property type="match status" value="1"/>
</dbReference>
<feature type="domain" description="Thioredoxin" evidence="2">
    <location>
        <begin position="25"/>
        <end position="161"/>
    </location>
</feature>
<name>A0ABS8ISY2_9BURK</name>
<dbReference type="InterPro" id="IPR050553">
    <property type="entry name" value="Thioredoxin_ResA/DsbE_sf"/>
</dbReference>
<dbReference type="Gene3D" id="3.40.30.10">
    <property type="entry name" value="Glutaredoxin"/>
    <property type="match status" value="1"/>
</dbReference>
<dbReference type="InterPro" id="IPR000866">
    <property type="entry name" value="AhpC/TSA"/>
</dbReference>
<dbReference type="PANTHER" id="PTHR42852">
    <property type="entry name" value="THIOL:DISULFIDE INTERCHANGE PROTEIN DSBE"/>
    <property type="match status" value="1"/>
</dbReference>
<evidence type="ECO:0000313" key="4">
    <source>
        <dbReference type="Proteomes" id="UP001198701"/>
    </source>
</evidence>
<evidence type="ECO:0000313" key="3">
    <source>
        <dbReference type="EMBL" id="MCC6070354.1"/>
    </source>
</evidence>
<reference evidence="3 4" key="1">
    <citation type="submission" date="2021-11" db="EMBL/GenBank/DDBJ databases">
        <authorList>
            <person name="Huq M.A."/>
        </authorList>
    </citation>
    <scope>NUCLEOTIDE SEQUENCE [LARGE SCALE GENOMIC DNA]</scope>
    <source>
        <strain evidence="3 4">MAHUQ-52</strain>
    </source>
</reference>
<dbReference type="CDD" id="cd02966">
    <property type="entry name" value="TlpA_like_family"/>
    <property type="match status" value="1"/>
</dbReference>
<feature type="chain" id="PRO_5045758358" evidence="1">
    <location>
        <begin position="34"/>
        <end position="162"/>
    </location>
</feature>
<dbReference type="InterPro" id="IPR013766">
    <property type="entry name" value="Thioredoxin_domain"/>
</dbReference>
<dbReference type="Proteomes" id="UP001198701">
    <property type="component" value="Unassembled WGS sequence"/>
</dbReference>